<evidence type="ECO:0000313" key="2">
    <source>
        <dbReference type="EMBL" id="BDW84221.1"/>
    </source>
</evidence>
<dbReference type="KEGG" id="rmai:MACH21_03980"/>
<organism evidence="2 3">
    <name type="scientific">Roseicyclus marinus</name>
    <dbReference type="NCBI Taxonomy" id="2161673"/>
    <lineage>
        <taxon>Bacteria</taxon>
        <taxon>Pseudomonadati</taxon>
        <taxon>Pseudomonadota</taxon>
        <taxon>Alphaproteobacteria</taxon>
        <taxon>Rhodobacterales</taxon>
        <taxon>Roseobacteraceae</taxon>
        <taxon>Roseicyclus</taxon>
    </lineage>
</organism>
<dbReference type="Proteomes" id="UP001337723">
    <property type="component" value="Chromosome"/>
</dbReference>
<reference evidence="2 3" key="1">
    <citation type="submission" date="2023-01" db="EMBL/GenBank/DDBJ databases">
        <title>Complete genome sequence of Roseicyclus marinus strain Dej080120_10.</title>
        <authorList>
            <person name="Ueki S."/>
            <person name="Maruyama F."/>
        </authorList>
    </citation>
    <scope>NUCLEOTIDE SEQUENCE [LARGE SCALE GENOMIC DNA]</scope>
    <source>
        <strain evidence="2 3">Dej080120_10</strain>
    </source>
</reference>
<dbReference type="CDD" id="cd02440">
    <property type="entry name" value="AdoMet_MTases"/>
    <property type="match status" value="1"/>
</dbReference>
<dbReference type="Pfam" id="PF05050">
    <property type="entry name" value="Methyltransf_21"/>
    <property type="match status" value="1"/>
</dbReference>
<sequence length="239" mass="25565">MHEFTLNGISLGLPAGLATPEILGKLADGTYEADEARSAERCVREGMRVLELGAGIGYVTALCARRAGPENVLSVEANPALLPVIEDNLARNGLPGVTLIHGAVTGPVAPDAMADFAVSTGYTGSSLDGKGKAVKVPLVSVHDLIWAHKPHVVLMDVEGAEAEMFNRPWKCPLRFCVMELHPRKYHPRTIKKIVDFMSAMDLTYDPVTSRGKILGFRKVWGAGEDPDALMGDAPAGPEE</sequence>
<dbReference type="InterPro" id="IPR006342">
    <property type="entry name" value="FkbM_mtfrase"/>
</dbReference>
<keyword evidence="3" id="KW-1185">Reference proteome</keyword>
<dbReference type="AlphaFoldDB" id="A0AA48HQL3"/>
<dbReference type="Gene3D" id="3.40.50.150">
    <property type="entry name" value="Vaccinia Virus protein VP39"/>
    <property type="match status" value="1"/>
</dbReference>
<dbReference type="InterPro" id="IPR029063">
    <property type="entry name" value="SAM-dependent_MTases_sf"/>
</dbReference>
<proteinExistence type="predicted"/>
<evidence type="ECO:0000313" key="3">
    <source>
        <dbReference type="Proteomes" id="UP001337723"/>
    </source>
</evidence>
<evidence type="ECO:0000259" key="1">
    <source>
        <dbReference type="Pfam" id="PF05050"/>
    </source>
</evidence>
<accession>A0AA48HQL3</accession>
<dbReference type="NCBIfam" id="TIGR01444">
    <property type="entry name" value="fkbM_fam"/>
    <property type="match status" value="1"/>
</dbReference>
<dbReference type="RefSeq" id="WP_338273910.1">
    <property type="nucleotide sequence ID" value="NZ_AP027266.1"/>
</dbReference>
<feature type="domain" description="Methyltransferase FkbM" evidence="1">
    <location>
        <begin position="53"/>
        <end position="199"/>
    </location>
</feature>
<name>A0AA48HQL3_9RHOB</name>
<protein>
    <recommendedName>
        <fullName evidence="1">Methyltransferase FkbM domain-containing protein</fullName>
    </recommendedName>
</protein>
<dbReference type="SUPFAM" id="SSF53335">
    <property type="entry name" value="S-adenosyl-L-methionine-dependent methyltransferases"/>
    <property type="match status" value="1"/>
</dbReference>
<dbReference type="EMBL" id="AP027266">
    <property type="protein sequence ID" value="BDW84221.1"/>
    <property type="molecule type" value="Genomic_DNA"/>
</dbReference>
<gene>
    <name evidence="2" type="ORF">MACH21_03980</name>
</gene>